<sequence>MNFNFYNISPFSDEFDFHNKVNFDAKMALESNNPSLLKQYLEIENSLINFLKMFFNEFSKKSIDDLGFSCLAFNIVLEKNENVSEKYLYGLGDAKSKLEKLSRLNMNFLSEEDINFLFQAWIRGFCLLYLFDITTGSFLRKSDDMNFLLALHQNYEISEIFKSVQGVYITVEMDTISHDKVEIPLRYGEQVFLE</sequence>
<evidence type="ECO:0000313" key="2">
    <source>
        <dbReference type="Proteomes" id="UP000092616"/>
    </source>
</evidence>
<dbReference type="AlphaFoldDB" id="A0A1B8QJW0"/>
<reference evidence="1 2" key="1">
    <citation type="submission" date="2016-06" db="EMBL/GenBank/DDBJ databases">
        <title>Draft genome of Moraxella atlantae CCUG 59586.</title>
        <authorList>
            <person name="Salva-Serra F."/>
            <person name="Engstrom-Jakobsson H."/>
            <person name="Thorell K."/>
            <person name="Gonzales-Siles L."/>
            <person name="Karlsson R."/>
            <person name="Boulund F."/>
            <person name="Engstrand L."/>
            <person name="Kristiansson E."/>
            <person name="Moore E."/>
        </authorList>
    </citation>
    <scope>NUCLEOTIDE SEQUENCE [LARGE SCALE GENOMIC DNA]</scope>
    <source>
        <strain evidence="1 2">CCUG 59586</strain>
    </source>
</reference>
<dbReference type="Proteomes" id="UP000092616">
    <property type="component" value="Unassembled WGS sequence"/>
</dbReference>
<accession>A0A1B8QJW0</accession>
<dbReference type="EMBL" id="LZNA01000015">
    <property type="protein sequence ID" value="OBX83767.1"/>
    <property type="molecule type" value="Genomic_DNA"/>
</dbReference>
<comment type="caution">
    <text evidence="1">The sequence shown here is derived from an EMBL/GenBank/DDBJ whole genome shotgun (WGS) entry which is preliminary data.</text>
</comment>
<organism evidence="1 2">
    <name type="scientific">Faucicola atlantae</name>
    <dbReference type="NCBI Taxonomy" id="34059"/>
    <lineage>
        <taxon>Bacteria</taxon>
        <taxon>Pseudomonadati</taxon>
        <taxon>Pseudomonadota</taxon>
        <taxon>Gammaproteobacteria</taxon>
        <taxon>Moraxellales</taxon>
        <taxon>Moraxellaceae</taxon>
        <taxon>Faucicola</taxon>
    </lineage>
</organism>
<gene>
    <name evidence="1" type="ORF">A9306_04555</name>
</gene>
<protein>
    <submittedName>
        <fullName evidence="1">Uncharacterized protein</fullName>
    </submittedName>
</protein>
<name>A0A1B8QJW0_9GAMM</name>
<keyword evidence="2" id="KW-1185">Reference proteome</keyword>
<proteinExistence type="predicted"/>
<dbReference type="RefSeq" id="WP_067334948.1">
    <property type="nucleotide sequence ID" value="NZ_LZNA01000015.1"/>
</dbReference>
<evidence type="ECO:0000313" key="1">
    <source>
        <dbReference type="EMBL" id="OBX83767.1"/>
    </source>
</evidence>